<name>A0A1H8E761_9RHOB</name>
<reference evidence="11 12" key="1">
    <citation type="submission" date="2016-10" db="EMBL/GenBank/DDBJ databases">
        <authorList>
            <person name="de Groot N.N."/>
        </authorList>
    </citation>
    <scope>NUCLEOTIDE SEQUENCE [LARGE SCALE GENOMIC DNA]</scope>
    <source>
        <strain evidence="11 12">DSM 8512</strain>
    </source>
</reference>
<comment type="similarity">
    <text evidence="2">Belongs to the bacterial sugar transferase family.</text>
</comment>
<evidence type="ECO:0000256" key="3">
    <source>
        <dbReference type="ARBA" id="ARBA00022475"/>
    </source>
</evidence>
<feature type="transmembrane region" description="Helical" evidence="9">
    <location>
        <begin position="40"/>
        <end position="62"/>
    </location>
</feature>
<dbReference type="STRING" id="34002.SAMN04489859_1001221"/>
<evidence type="ECO:0000313" key="11">
    <source>
        <dbReference type="EMBL" id="SEN15256.1"/>
    </source>
</evidence>
<dbReference type="AlphaFoldDB" id="A0A1H8E761"/>
<evidence type="ECO:0000256" key="7">
    <source>
        <dbReference type="ARBA" id="ARBA00023136"/>
    </source>
</evidence>
<evidence type="ECO:0000313" key="12">
    <source>
        <dbReference type="Proteomes" id="UP000199054"/>
    </source>
</evidence>
<evidence type="ECO:0000259" key="10">
    <source>
        <dbReference type="Pfam" id="PF02397"/>
    </source>
</evidence>
<dbReference type="GO" id="GO:0016780">
    <property type="term" value="F:phosphotransferase activity, for other substituted phosphate groups"/>
    <property type="evidence" value="ECO:0007669"/>
    <property type="project" value="TreeGrafter"/>
</dbReference>
<dbReference type="GO" id="GO:0000271">
    <property type="term" value="P:polysaccharide biosynthetic process"/>
    <property type="evidence" value="ECO:0007669"/>
    <property type="project" value="UniProtKB-KW"/>
</dbReference>
<feature type="domain" description="Bacterial sugar transferase" evidence="10">
    <location>
        <begin position="35"/>
        <end position="224"/>
    </location>
</feature>
<keyword evidence="4 11" id="KW-0808">Transferase</keyword>
<evidence type="ECO:0000256" key="2">
    <source>
        <dbReference type="ARBA" id="ARBA00006464"/>
    </source>
</evidence>
<evidence type="ECO:0000256" key="6">
    <source>
        <dbReference type="ARBA" id="ARBA00022989"/>
    </source>
</evidence>
<dbReference type="InterPro" id="IPR003362">
    <property type="entry name" value="Bact_transf"/>
</dbReference>
<keyword evidence="6 9" id="KW-1133">Transmembrane helix</keyword>
<organism evidence="11 12">
    <name type="scientific">Paracoccus alcaliphilus</name>
    <dbReference type="NCBI Taxonomy" id="34002"/>
    <lineage>
        <taxon>Bacteria</taxon>
        <taxon>Pseudomonadati</taxon>
        <taxon>Pseudomonadota</taxon>
        <taxon>Alphaproteobacteria</taxon>
        <taxon>Rhodobacterales</taxon>
        <taxon>Paracoccaceae</taxon>
        <taxon>Paracoccus</taxon>
    </lineage>
</organism>
<keyword evidence="3" id="KW-1003">Cell membrane</keyword>
<dbReference type="PANTHER" id="PTHR30576:SF4">
    <property type="entry name" value="UNDECAPRENYL-PHOSPHATE GALACTOSE PHOSPHOTRANSFERASE"/>
    <property type="match status" value="1"/>
</dbReference>
<gene>
    <name evidence="11" type="ORF">SAMN04489859_1001221</name>
</gene>
<dbReference type="Pfam" id="PF02397">
    <property type="entry name" value="Bac_transf"/>
    <property type="match status" value="1"/>
</dbReference>
<dbReference type="PANTHER" id="PTHR30576">
    <property type="entry name" value="COLANIC BIOSYNTHESIS UDP-GLUCOSE LIPID CARRIER TRANSFERASE"/>
    <property type="match status" value="1"/>
</dbReference>
<keyword evidence="12" id="KW-1185">Reference proteome</keyword>
<comment type="subcellular location">
    <subcellularLocation>
        <location evidence="1">Cell membrane</location>
    </subcellularLocation>
</comment>
<dbReference type="Proteomes" id="UP000199054">
    <property type="component" value="Unassembled WGS sequence"/>
</dbReference>
<accession>A0A1H8E761</accession>
<sequence>MSAENQAVIAGSVHAGQTTVSASPRRTSLYRRYVKRPLDVFLVLLGSPIVVPVVFILALLVWKSGGQPFYSQQRVGRDGKQYRMWKLRSMVIDADQRLATYLEENEEARLEWETTQKLRHDPRVTPVGHFIRRSSLDELPQLWNVLKGDMSLIGPRPMMPCQEDMYQCDAYYVIRPGITGYWQTAGRNDTSFADRAWFDERYERDLSFGNDLGILVRTVGVVLKATGH</sequence>
<keyword evidence="5 9" id="KW-0812">Transmembrane</keyword>
<evidence type="ECO:0000256" key="8">
    <source>
        <dbReference type="ARBA" id="ARBA00023169"/>
    </source>
</evidence>
<evidence type="ECO:0000256" key="9">
    <source>
        <dbReference type="SAM" id="Phobius"/>
    </source>
</evidence>
<keyword evidence="8" id="KW-0270">Exopolysaccharide synthesis</keyword>
<dbReference type="OrthoDB" id="9808602at2"/>
<protein>
    <submittedName>
        <fullName evidence="11">Sugar transferase involved in LPS biosynthesis (Colanic, teichoic acid)</fullName>
    </submittedName>
</protein>
<keyword evidence="7 9" id="KW-0472">Membrane</keyword>
<dbReference type="GO" id="GO:0005886">
    <property type="term" value="C:plasma membrane"/>
    <property type="evidence" value="ECO:0007669"/>
    <property type="project" value="UniProtKB-SubCell"/>
</dbReference>
<dbReference type="EMBL" id="FODE01000001">
    <property type="protein sequence ID" value="SEN15256.1"/>
    <property type="molecule type" value="Genomic_DNA"/>
</dbReference>
<proteinExistence type="inferred from homology"/>
<evidence type="ECO:0000256" key="1">
    <source>
        <dbReference type="ARBA" id="ARBA00004236"/>
    </source>
</evidence>
<evidence type="ECO:0000256" key="4">
    <source>
        <dbReference type="ARBA" id="ARBA00022679"/>
    </source>
</evidence>
<evidence type="ECO:0000256" key="5">
    <source>
        <dbReference type="ARBA" id="ARBA00022692"/>
    </source>
</evidence>